<gene>
    <name evidence="1" type="ORF">L1049_016122</name>
</gene>
<evidence type="ECO:0000313" key="1">
    <source>
        <dbReference type="EMBL" id="KAK9287684.1"/>
    </source>
</evidence>
<comment type="caution">
    <text evidence="1">The sequence shown here is derived from an EMBL/GenBank/DDBJ whole genome shotgun (WGS) entry which is preliminary data.</text>
</comment>
<proteinExistence type="predicted"/>
<keyword evidence="2" id="KW-1185">Reference proteome</keyword>
<dbReference type="GO" id="GO:0046854">
    <property type="term" value="P:phosphatidylinositol phosphate biosynthetic process"/>
    <property type="evidence" value="ECO:0007669"/>
    <property type="project" value="TreeGrafter"/>
</dbReference>
<reference evidence="1 2" key="1">
    <citation type="journal article" date="2024" name="Plant J.">
        <title>Genome sequences and population genomics reveal climatic adaptation and genomic divergence between two closely related sweetgum species.</title>
        <authorList>
            <person name="Xu W.Q."/>
            <person name="Ren C.Q."/>
            <person name="Zhang X.Y."/>
            <person name="Comes H.P."/>
            <person name="Liu X.H."/>
            <person name="Li Y.G."/>
            <person name="Kettle C.J."/>
            <person name="Jalonen R."/>
            <person name="Gaisberger H."/>
            <person name="Ma Y.Z."/>
            <person name="Qiu Y.X."/>
        </authorList>
    </citation>
    <scope>NUCLEOTIDE SEQUENCE [LARGE SCALE GENOMIC DNA]</scope>
    <source>
        <strain evidence="1">Hangzhou</strain>
    </source>
</reference>
<organism evidence="1 2">
    <name type="scientific">Liquidambar formosana</name>
    <name type="common">Formosan gum</name>
    <dbReference type="NCBI Taxonomy" id="63359"/>
    <lineage>
        <taxon>Eukaryota</taxon>
        <taxon>Viridiplantae</taxon>
        <taxon>Streptophyta</taxon>
        <taxon>Embryophyta</taxon>
        <taxon>Tracheophyta</taxon>
        <taxon>Spermatophyta</taxon>
        <taxon>Magnoliopsida</taxon>
        <taxon>eudicotyledons</taxon>
        <taxon>Gunneridae</taxon>
        <taxon>Pentapetalae</taxon>
        <taxon>Saxifragales</taxon>
        <taxon>Altingiaceae</taxon>
        <taxon>Liquidambar</taxon>
    </lineage>
</organism>
<protein>
    <submittedName>
        <fullName evidence="1">Uncharacterized protein</fullName>
    </submittedName>
</protein>
<evidence type="ECO:0000313" key="2">
    <source>
        <dbReference type="Proteomes" id="UP001415857"/>
    </source>
</evidence>
<dbReference type="PANTHER" id="PTHR45748">
    <property type="entry name" value="1-PHOSPHATIDYLINOSITOL 3-PHOSPHATE 5-KINASE-RELATED"/>
    <property type="match status" value="1"/>
</dbReference>
<dbReference type="PANTHER" id="PTHR45748:SF21">
    <property type="entry name" value="1-PHOSPHATIDYLINOSITOL-3-PHOSPHATE 5-KINASE FAB1A"/>
    <property type="match status" value="1"/>
</dbReference>
<name>A0AAP0S034_LIQFO</name>
<sequence length="263" mass="28363">MKLKEKLLSSVEKPVEMSAISSKPGQGCNSCDSFLLYRKPDINLNQGGNVGHFSQPGKVHKGRDMDQDLNNYRKEAGVGFSSSTNISNHSDLLESGKVVRRALSEGQFPIMSSLSDTLEAAWTGESHPGSIKENGYVVPDSAVEDSSTLVQSVSLDSDLENYAKEGGGIEVARSFVPALPTKGPDNVENSTGWVGMPFLNFYASLNKNSSLNAQKLGTVAEYNPVHVLSFRELERQGGARLLLPVGVNDTVVPVYDDEPTSII</sequence>
<accession>A0AAP0S034</accession>
<dbReference type="EMBL" id="JBBPBK010000003">
    <property type="protein sequence ID" value="KAK9287684.1"/>
    <property type="molecule type" value="Genomic_DNA"/>
</dbReference>
<dbReference type="AlphaFoldDB" id="A0AAP0S034"/>
<dbReference type="GO" id="GO:0000285">
    <property type="term" value="F:1-phosphatidylinositol-3-phosphate 5-kinase activity"/>
    <property type="evidence" value="ECO:0007669"/>
    <property type="project" value="TreeGrafter"/>
</dbReference>
<dbReference type="Proteomes" id="UP001415857">
    <property type="component" value="Unassembled WGS sequence"/>
</dbReference>
<dbReference type="GO" id="GO:0010008">
    <property type="term" value="C:endosome membrane"/>
    <property type="evidence" value="ECO:0007669"/>
    <property type="project" value="TreeGrafter"/>
</dbReference>